<comment type="similarity">
    <text evidence="2">Belongs to the Mediator complex subunit 21 family.</text>
</comment>
<dbReference type="InterPro" id="IPR021384">
    <property type="entry name" value="Mediator_Med21"/>
</dbReference>
<evidence type="ECO:0000256" key="2">
    <source>
        <dbReference type="RuleBase" id="RU366036"/>
    </source>
</evidence>
<dbReference type="GO" id="GO:0003712">
    <property type="term" value="F:transcription coregulator activity"/>
    <property type="evidence" value="ECO:0007669"/>
    <property type="project" value="TreeGrafter"/>
</dbReference>
<comment type="function">
    <text evidence="2">Component of the Mediator complex, a coactivator involved in the regulated transcription of nearly all RNA polymerase II-dependent genes. Mediator functions as a bridge to convey information from gene-specific regulatory proteins to the basal RNA polymerase II transcription machinery. Mediator is recruited to promoters by direct interactions with regulatory proteins and serves as a scaffold for the assembly of a functional preinitiation complex with RNA polymerase II and the general transcription factors.</text>
</comment>
<comment type="subunit">
    <text evidence="2">Component of the Mediator complex.</text>
</comment>
<evidence type="ECO:0000313" key="3">
    <source>
        <dbReference type="EMBL" id="KAG7370014.1"/>
    </source>
</evidence>
<reference evidence="3" key="2">
    <citation type="submission" date="2021-04" db="EMBL/GenBank/DDBJ databases">
        <authorList>
            <person name="Podell S."/>
        </authorList>
    </citation>
    <scope>NUCLEOTIDE SEQUENCE</scope>
    <source>
        <strain evidence="3">Hildebrandi</strain>
    </source>
</reference>
<protein>
    <recommendedName>
        <fullName evidence="2">Mediator of RNA polymerase II transcription subunit 21</fullName>
    </recommendedName>
</protein>
<dbReference type="PANTHER" id="PTHR13381:SF0">
    <property type="entry name" value="MEDIATOR OF RNA POLYMERASE II TRANSCRIPTION SUBUNIT 21"/>
    <property type="match status" value="1"/>
</dbReference>
<keyword evidence="4" id="KW-1185">Reference proteome</keyword>
<dbReference type="OrthoDB" id="42359at2759"/>
<keyword evidence="2" id="KW-0805">Transcription regulation</keyword>
<dbReference type="Proteomes" id="UP000693970">
    <property type="component" value="Unassembled WGS sequence"/>
</dbReference>
<proteinExistence type="inferred from homology"/>
<dbReference type="GO" id="GO:0006357">
    <property type="term" value="P:regulation of transcription by RNA polymerase II"/>
    <property type="evidence" value="ECO:0007669"/>
    <property type="project" value="TreeGrafter"/>
</dbReference>
<name>A0A9K3LXM5_9STRA</name>
<comment type="subcellular location">
    <subcellularLocation>
        <location evidence="2">Nucleus</location>
    </subcellularLocation>
</comment>
<dbReference type="AlphaFoldDB" id="A0A9K3LXM5"/>
<evidence type="ECO:0000256" key="1">
    <source>
        <dbReference type="ARBA" id="ARBA00023159"/>
    </source>
</evidence>
<dbReference type="GO" id="GO:0016592">
    <property type="term" value="C:mediator complex"/>
    <property type="evidence" value="ECO:0007669"/>
    <property type="project" value="UniProtKB-UniRule"/>
</dbReference>
<dbReference type="Pfam" id="PF11221">
    <property type="entry name" value="Med21"/>
    <property type="match status" value="1"/>
</dbReference>
<organism evidence="3 4">
    <name type="scientific">Nitzschia inconspicua</name>
    <dbReference type="NCBI Taxonomy" id="303405"/>
    <lineage>
        <taxon>Eukaryota</taxon>
        <taxon>Sar</taxon>
        <taxon>Stramenopiles</taxon>
        <taxon>Ochrophyta</taxon>
        <taxon>Bacillariophyta</taxon>
        <taxon>Bacillariophyceae</taxon>
        <taxon>Bacillariophycidae</taxon>
        <taxon>Bacillariales</taxon>
        <taxon>Bacillariaceae</taxon>
        <taxon>Nitzschia</taxon>
    </lineage>
</organism>
<dbReference type="EMBL" id="JAGRRH010000005">
    <property type="protein sequence ID" value="KAG7370014.1"/>
    <property type="molecule type" value="Genomic_DNA"/>
</dbReference>
<keyword evidence="1 2" id="KW-0010">Activator</keyword>
<sequence length="218" mass="23907">MAEGSSSRGLKDESRVVPPAPVIGISSGSVALNHVKIDQISALQDGIDSLSLAMFEALRGLRDAVAPESGNLGGGAGSANNNNSDTTGDFEEFWQSYKNGDAETVALVKKLSPTPPSKREDYIRIHAKVEMEKDAELVARLASAVLQKSANIDDCVSQLPGMHRTRTQQMEYIRTLLEQNQKVAQILEDKYRIASERRDEMRQYVKDRTCEALGIIDD</sequence>
<reference evidence="3" key="1">
    <citation type="journal article" date="2021" name="Sci. Rep.">
        <title>Diploid genomic architecture of Nitzschia inconspicua, an elite biomass production diatom.</title>
        <authorList>
            <person name="Oliver A."/>
            <person name="Podell S."/>
            <person name="Pinowska A."/>
            <person name="Traller J.C."/>
            <person name="Smith S.R."/>
            <person name="McClure R."/>
            <person name="Beliaev A."/>
            <person name="Bohutskyi P."/>
            <person name="Hill E.A."/>
            <person name="Rabines A."/>
            <person name="Zheng H."/>
            <person name="Allen L.Z."/>
            <person name="Kuo A."/>
            <person name="Grigoriev I.V."/>
            <person name="Allen A.E."/>
            <person name="Hazlebeck D."/>
            <person name="Allen E.E."/>
        </authorList>
    </citation>
    <scope>NUCLEOTIDE SEQUENCE</scope>
    <source>
        <strain evidence="3">Hildebrandi</strain>
    </source>
</reference>
<gene>
    <name evidence="3" type="ORF">IV203_027760</name>
</gene>
<accession>A0A9K3LXM5</accession>
<dbReference type="PANTHER" id="PTHR13381">
    <property type="entry name" value="RNA POLYMERASE II HOLOENZYME COMPONENT SRB7"/>
    <property type="match status" value="1"/>
</dbReference>
<evidence type="ECO:0000313" key="4">
    <source>
        <dbReference type="Proteomes" id="UP000693970"/>
    </source>
</evidence>
<keyword evidence="2" id="KW-0804">Transcription</keyword>
<comment type="caution">
    <text evidence="3">The sequence shown here is derived from an EMBL/GenBank/DDBJ whole genome shotgun (WGS) entry which is preliminary data.</text>
</comment>
<keyword evidence="2" id="KW-0539">Nucleus</keyword>